<organism evidence="2 3">
    <name type="scientific">Curvibacter microcysteis</name>
    <dbReference type="NCBI Taxonomy" id="3026419"/>
    <lineage>
        <taxon>Bacteria</taxon>
        <taxon>Pseudomonadati</taxon>
        <taxon>Pseudomonadota</taxon>
        <taxon>Betaproteobacteria</taxon>
        <taxon>Burkholderiales</taxon>
        <taxon>Comamonadaceae</taxon>
        <taxon>Curvibacter</taxon>
    </lineage>
</organism>
<dbReference type="RefSeq" id="WP_273928640.1">
    <property type="nucleotide sequence ID" value="NZ_JAQSIO010000009.1"/>
</dbReference>
<comment type="caution">
    <text evidence="2">The sequence shown here is derived from an EMBL/GenBank/DDBJ whole genome shotgun (WGS) entry which is preliminary data.</text>
</comment>
<dbReference type="PANTHER" id="PTHR28047:SF5">
    <property type="entry name" value="PROTEIN DCG1"/>
    <property type="match status" value="1"/>
</dbReference>
<evidence type="ECO:0000313" key="3">
    <source>
        <dbReference type="Proteomes" id="UP001528672"/>
    </source>
</evidence>
<dbReference type="Proteomes" id="UP001528672">
    <property type="component" value="Unassembled WGS sequence"/>
</dbReference>
<comment type="similarity">
    <text evidence="1">Belongs to the HyuE racemase family.</text>
</comment>
<proteinExistence type="inferred from homology"/>
<sequence length="259" mass="26364">MDTQPHPSSAHQPRLLIINPNTSASVTDLLCRHAQPSCKEQGWQIEAVTARLGAPYISCEASYAIAAHAALDAWAAALAAQPSAPQAVLLACFGDPGLLALRESSPVPVTGLAEAAFMEAARGGRFAVVTGGARWAPMLQRLAQQLGFGEALAGIHTVAPSGAELAADPVAARALLARACQQAVDQGGVQSVVLGGAGLAGLAALLQDQVSVPVIDSVQAGLRVLLSGQAPAPGGRTEPGFAPAWQGLSWELRALGERG</sequence>
<keyword evidence="3" id="KW-1185">Reference proteome</keyword>
<reference evidence="2 3" key="1">
    <citation type="submission" date="2023-02" db="EMBL/GenBank/DDBJ databases">
        <title>Bacterial whole genome sequence for Curvibacter sp. HBC28.</title>
        <authorList>
            <person name="Le V."/>
            <person name="Ko S.-R."/>
            <person name="Ahn C.-Y."/>
            <person name="Oh H.-M."/>
        </authorList>
    </citation>
    <scope>NUCLEOTIDE SEQUENCE [LARGE SCALE GENOMIC DNA]</scope>
    <source>
        <strain evidence="2 3">HBC28</strain>
    </source>
</reference>
<evidence type="ECO:0000313" key="2">
    <source>
        <dbReference type="EMBL" id="MDD0816667.1"/>
    </source>
</evidence>
<dbReference type="InterPro" id="IPR053714">
    <property type="entry name" value="Iso_Racemase_Enz_sf"/>
</dbReference>
<dbReference type="EMBL" id="JAQSIO010000009">
    <property type="protein sequence ID" value="MDD0816667.1"/>
    <property type="molecule type" value="Genomic_DNA"/>
</dbReference>
<dbReference type="Pfam" id="PF01177">
    <property type="entry name" value="Asp_Glu_race"/>
    <property type="match status" value="1"/>
</dbReference>
<dbReference type="PANTHER" id="PTHR28047">
    <property type="entry name" value="PROTEIN DCG1"/>
    <property type="match status" value="1"/>
</dbReference>
<accession>A0ABT5MJB7</accession>
<protein>
    <submittedName>
        <fullName evidence="2">Aspartate/glutamate racemase family protein</fullName>
    </submittedName>
</protein>
<name>A0ABT5MJB7_9BURK</name>
<dbReference type="InterPro" id="IPR052186">
    <property type="entry name" value="Hydantoin_racemase-like"/>
</dbReference>
<gene>
    <name evidence="2" type="ORF">PSQ39_18655</name>
</gene>
<dbReference type="Gene3D" id="3.40.50.12500">
    <property type="match status" value="1"/>
</dbReference>
<dbReference type="InterPro" id="IPR015942">
    <property type="entry name" value="Asp/Glu/hydantoin_racemase"/>
</dbReference>
<evidence type="ECO:0000256" key="1">
    <source>
        <dbReference type="ARBA" id="ARBA00038414"/>
    </source>
</evidence>